<protein>
    <submittedName>
        <fullName evidence="1">Uncharacterized protein</fullName>
    </submittedName>
</protein>
<keyword evidence="2" id="KW-1185">Reference proteome</keyword>
<accession>A0A6A4HQH3</accession>
<organism evidence="1 2">
    <name type="scientific">Gymnopus androsaceus JB14</name>
    <dbReference type="NCBI Taxonomy" id="1447944"/>
    <lineage>
        <taxon>Eukaryota</taxon>
        <taxon>Fungi</taxon>
        <taxon>Dikarya</taxon>
        <taxon>Basidiomycota</taxon>
        <taxon>Agaricomycotina</taxon>
        <taxon>Agaricomycetes</taxon>
        <taxon>Agaricomycetidae</taxon>
        <taxon>Agaricales</taxon>
        <taxon>Marasmiineae</taxon>
        <taxon>Omphalotaceae</taxon>
        <taxon>Gymnopus</taxon>
    </lineage>
</organism>
<evidence type="ECO:0000313" key="2">
    <source>
        <dbReference type="Proteomes" id="UP000799118"/>
    </source>
</evidence>
<sequence>LPAWRLVSRFGLSNLLTFMGTGQGFRTRRFLGLSDAKDGTLDSYYSESVIEAKAVFEKGIQQNLAQMASSSWWSAEEIWEMAGGEKLGEEEDFYQISDQRIWGEPNQLLTARPLVKQSGLDGYAKLTLLQKLTPYWTEEIVRRWVEFLGALLDQNPEVYTGQLHSFSYTLKFIYNLDLDGFRTGLTAFQTAINLCLLRLCLPPSLEEITKFISQNPGLGAYNGLVELGFCIANKSDIRCALHMVHDHLLRHLSSSDWTLLHFSTHAWMLIEHILCKVSRYTNRVAQ</sequence>
<gene>
    <name evidence="1" type="ORF">BT96DRAFT_788153</name>
</gene>
<feature type="non-terminal residue" evidence="1">
    <location>
        <position position="1"/>
    </location>
</feature>
<feature type="non-terminal residue" evidence="1">
    <location>
        <position position="286"/>
    </location>
</feature>
<dbReference type="AlphaFoldDB" id="A0A6A4HQH3"/>
<dbReference type="EMBL" id="ML769462">
    <property type="protein sequence ID" value="KAE9400000.1"/>
    <property type="molecule type" value="Genomic_DNA"/>
</dbReference>
<proteinExistence type="predicted"/>
<dbReference type="OrthoDB" id="3064439at2759"/>
<name>A0A6A4HQH3_9AGAR</name>
<dbReference type="Proteomes" id="UP000799118">
    <property type="component" value="Unassembled WGS sequence"/>
</dbReference>
<evidence type="ECO:0000313" key="1">
    <source>
        <dbReference type="EMBL" id="KAE9400000.1"/>
    </source>
</evidence>
<reference evidence="1" key="1">
    <citation type="journal article" date="2019" name="Environ. Microbiol.">
        <title>Fungal ecological strategies reflected in gene transcription - a case study of two litter decomposers.</title>
        <authorList>
            <person name="Barbi F."/>
            <person name="Kohler A."/>
            <person name="Barry K."/>
            <person name="Baskaran P."/>
            <person name="Daum C."/>
            <person name="Fauchery L."/>
            <person name="Ihrmark K."/>
            <person name="Kuo A."/>
            <person name="LaButti K."/>
            <person name="Lipzen A."/>
            <person name="Morin E."/>
            <person name="Grigoriev I.V."/>
            <person name="Henrissat B."/>
            <person name="Lindahl B."/>
            <person name="Martin F."/>
        </authorList>
    </citation>
    <scope>NUCLEOTIDE SEQUENCE</scope>
    <source>
        <strain evidence="1">JB14</strain>
    </source>
</reference>